<evidence type="ECO:0000313" key="3">
    <source>
        <dbReference type="Proteomes" id="UP001208771"/>
    </source>
</evidence>
<comment type="caution">
    <text evidence="2">The sequence shown here is derived from an EMBL/GenBank/DDBJ whole genome shotgun (WGS) entry which is preliminary data.</text>
</comment>
<evidence type="ECO:0008006" key="4">
    <source>
        <dbReference type="Google" id="ProtNLM"/>
    </source>
</evidence>
<keyword evidence="3" id="KW-1185">Reference proteome</keyword>
<name>A0AAE3MY41_9HYPH</name>
<protein>
    <recommendedName>
        <fullName evidence="4">DUF1471 domain-containing protein</fullName>
    </recommendedName>
</protein>
<keyword evidence="1" id="KW-0732">Signal</keyword>
<evidence type="ECO:0000256" key="1">
    <source>
        <dbReference type="SAM" id="SignalP"/>
    </source>
</evidence>
<sequence>MNTTIKMTFAAALAAAALAPAAYAANAEGVSIVYIDSLDTGANRSTFNLLNQKAQNPNVTQEAQAEASSDPAIADQLAARSIGLHNVVEVDTAANGGKIVYVR</sequence>
<gene>
    <name evidence="2" type="ORF">NOF55_04940</name>
</gene>
<dbReference type="Proteomes" id="UP001208771">
    <property type="component" value="Unassembled WGS sequence"/>
</dbReference>
<dbReference type="RefSeq" id="WP_306410236.1">
    <property type="nucleotide sequence ID" value="NZ_JANFPI010000002.1"/>
</dbReference>
<reference evidence="2" key="1">
    <citation type="submission" date="2022-07" db="EMBL/GenBank/DDBJ databases">
        <title>Ectorhizobium quercum gen.nov., sp. nov.</title>
        <authorList>
            <person name="Ma T."/>
            <person name="Li Y."/>
        </authorList>
    </citation>
    <scope>NUCLEOTIDE SEQUENCE</scope>
    <source>
        <strain evidence="2">BDR2-2</strain>
    </source>
</reference>
<feature type="signal peptide" evidence="1">
    <location>
        <begin position="1"/>
        <end position="24"/>
    </location>
</feature>
<dbReference type="AlphaFoldDB" id="A0AAE3MY41"/>
<accession>A0AAE3MY41</accession>
<evidence type="ECO:0000313" key="2">
    <source>
        <dbReference type="EMBL" id="MCX8996447.1"/>
    </source>
</evidence>
<dbReference type="EMBL" id="JANFPI010000002">
    <property type="protein sequence ID" value="MCX8996447.1"/>
    <property type="molecule type" value="Genomic_DNA"/>
</dbReference>
<feature type="chain" id="PRO_5042228817" description="DUF1471 domain-containing protein" evidence="1">
    <location>
        <begin position="25"/>
        <end position="103"/>
    </location>
</feature>
<proteinExistence type="predicted"/>
<organism evidence="2 3">
    <name type="scientific">Ectorhizobium quercum</name>
    <dbReference type="NCBI Taxonomy" id="2965071"/>
    <lineage>
        <taxon>Bacteria</taxon>
        <taxon>Pseudomonadati</taxon>
        <taxon>Pseudomonadota</taxon>
        <taxon>Alphaproteobacteria</taxon>
        <taxon>Hyphomicrobiales</taxon>
        <taxon>Rhizobiaceae</taxon>
        <taxon>Ectorhizobium</taxon>
    </lineage>
</organism>